<dbReference type="EC" id="2.7.13.3" evidence="3"/>
<dbReference type="Gene3D" id="3.30.565.10">
    <property type="entry name" value="Histidine kinase-like ATPase, C-terminal domain"/>
    <property type="match status" value="1"/>
</dbReference>
<keyword evidence="4" id="KW-0597">Phosphoprotein</keyword>
<keyword evidence="5" id="KW-0808">Transferase</keyword>
<keyword evidence="8 14" id="KW-0418">Kinase</keyword>
<dbReference type="SUPFAM" id="SSF55874">
    <property type="entry name" value="ATPase domain of HSP90 chaperone/DNA topoisomerase II/histidine kinase"/>
    <property type="match status" value="1"/>
</dbReference>
<dbReference type="InterPro" id="IPR036890">
    <property type="entry name" value="HATPase_C_sf"/>
</dbReference>
<keyword evidence="12" id="KW-0472">Membrane</keyword>
<evidence type="ECO:0000256" key="3">
    <source>
        <dbReference type="ARBA" id="ARBA00012438"/>
    </source>
</evidence>
<dbReference type="Pfam" id="PF02518">
    <property type="entry name" value="HATPase_c"/>
    <property type="match status" value="1"/>
</dbReference>
<dbReference type="InterPro" id="IPR004358">
    <property type="entry name" value="Sig_transdc_His_kin-like_C"/>
</dbReference>
<evidence type="ECO:0000256" key="5">
    <source>
        <dbReference type="ARBA" id="ARBA00022679"/>
    </source>
</evidence>
<keyword evidence="11" id="KW-0902">Two-component regulatory system</keyword>
<dbReference type="InterPro" id="IPR036097">
    <property type="entry name" value="HisK_dim/P_sf"/>
</dbReference>
<dbReference type="SMART" id="SM00387">
    <property type="entry name" value="HATPase_c"/>
    <property type="match status" value="1"/>
</dbReference>
<evidence type="ECO:0000256" key="1">
    <source>
        <dbReference type="ARBA" id="ARBA00000085"/>
    </source>
</evidence>
<protein>
    <recommendedName>
        <fullName evidence="3">histidine kinase</fullName>
        <ecNumber evidence="3">2.7.13.3</ecNumber>
    </recommendedName>
</protein>
<dbReference type="EMBL" id="BPMK01000003">
    <property type="protein sequence ID" value="GIZ50827.1"/>
    <property type="molecule type" value="Genomic_DNA"/>
</dbReference>
<dbReference type="SUPFAM" id="SSF47384">
    <property type="entry name" value="Homodimeric domain of signal transducing histidine kinase"/>
    <property type="match status" value="1"/>
</dbReference>
<evidence type="ECO:0000256" key="8">
    <source>
        <dbReference type="ARBA" id="ARBA00022777"/>
    </source>
</evidence>
<keyword evidence="9" id="KW-0067">ATP-binding</keyword>
<evidence type="ECO:0000259" key="13">
    <source>
        <dbReference type="PROSITE" id="PS50109"/>
    </source>
</evidence>
<dbReference type="Gene3D" id="1.10.287.130">
    <property type="match status" value="1"/>
</dbReference>
<dbReference type="InterPro" id="IPR005467">
    <property type="entry name" value="His_kinase_dom"/>
</dbReference>
<keyword evidence="6" id="KW-0812">Transmembrane</keyword>
<dbReference type="RefSeq" id="WP_220806998.1">
    <property type="nucleotide sequence ID" value="NZ_BPMK01000003.1"/>
</dbReference>
<evidence type="ECO:0000256" key="4">
    <source>
        <dbReference type="ARBA" id="ARBA00022553"/>
    </source>
</evidence>
<gene>
    <name evidence="14" type="ORF">NCCP691_08410</name>
</gene>
<keyword evidence="15" id="KW-1185">Reference proteome</keyword>
<dbReference type="Pfam" id="PF00512">
    <property type="entry name" value="HisKA"/>
    <property type="match status" value="1"/>
</dbReference>
<dbReference type="InterPro" id="IPR003594">
    <property type="entry name" value="HATPase_dom"/>
</dbReference>
<dbReference type="PRINTS" id="PR00344">
    <property type="entry name" value="BCTRLSENSOR"/>
</dbReference>
<dbReference type="SMART" id="SM00388">
    <property type="entry name" value="HisKA"/>
    <property type="match status" value="1"/>
</dbReference>
<dbReference type="GO" id="GO:0016301">
    <property type="term" value="F:kinase activity"/>
    <property type="evidence" value="ECO:0007669"/>
    <property type="project" value="UniProtKB-KW"/>
</dbReference>
<comment type="caution">
    <text evidence="14">The sequence shown here is derived from an EMBL/GenBank/DDBJ whole genome shotgun (WGS) entry which is preliminary data.</text>
</comment>
<accession>A0ABQ4Q1D9</accession>
<feature type="domain" description="Histidine kinase" evidence="13">
    <location>
        <begin position="225"/>
        <end position="437"/>
    </location>
</feature>
<dbReference type="Proteomes" id="UP000887222">
    <property type="component" value="Unassembled WGS sequence"/>
</dbReference>
<evidence type="ECO:0000256" key="2">
    <source>
        <dbReference type="ARBA" id="ARBA00004141"/>
    </source>
</evidence>
<evidence type="ECO:0000313" key="15">
    <source>
        <dbReference type="Proteomes" id="UP000887222"/>
    </source>
</evidence>
<evidence type="ECO:0000313" key="14">
    <source>
        <dbReference type="EMBL" id="GIZ50827.1"/>
    </source>
</evidence>
<dbReference type="PANTHER" id="PTHR45436:SF14">
    <property type="entry name" value="SENSOR PROTEIN QSEC"/>
    <property type="match status" value="1"/>
</dbReference>
<reference evidence="14 15" key="1">
    <citation type="journal article" date="2022" name="Int. J. Syst. Evol. Microbiol.">
        <title>Noviherbaspirillum aridicola sp. nov., isolated from an arid soil in Pakistan.</title>
        <authorList>
            <person name="Khan I.U."/>
            <person name="Saqib M."/>
            <person name="Amin A."/>
            <person name="Hussain F."/>
            <person name="Li L."/>
            <person name="Liu Y.H."/>
            <person name="Fang B.Z."/>
            <person name="Ahmed I."/>
            <person name="Li W.J."/>
        </authorList>
    </citation>
    <scope>NUCLEOTIDE SEQUENCE [LARGE SCALE GENOMIC DNA]</scope>
    <source>
        <strain evidence="14 15">NCCP-691</strain>
    </source>
</reference>
<proteinExistence type="predicted"/>
<organism evidence="14 15">
    <name type="scientific">Noviherbaspirillum aridicola</name>
    <dbReference type="NCBI Taxonomy" id="2849687"/>
    <lineage>
        <taxon>Bacteria</taxon>
        <taxon>Pseudomonadati</taxon>
        <taxon>Pseudomonadota</taxon>
        <taxon>Betaproteobacteria</taxon>
        <taxon>Burkholderiales</taxon>
        <taxon>Oxalobacteraceae</taxon>
        <taxon>Noviherbaspirillum</taxon>
    </lineage>
</organism>
<evidence type="ECO:0000256" key="6">
    <source>
        <dbReference type="ARBA" id="ARBA00022692"/>
    </source>
</evidence>
<evidence type="ECO:0000256" key="10">
    <source>
        <dbReference type="ARBA" id="ARBA00022989"/>
    </source>
</evidence>
<evidence type="ECO:0000256" key="12">
    <source>
        <dbReference type="ARBA" id="ARBA00023136"/>
    </source>
</evidence>
<dbReference type="InterPro" id="IPR003661">
    <property type="entry name" value="HisK_dim/P_dom"/>
</dbReference>
<evidence type="ECO:0000256" key="9">
    <source>
        <dbReference type="ARBA" id="ARBA00022840"/>
    </source>
</evidence>
<dbReference type="PANTHER" id="PTHR45436">
    <property type="entry name" value="SENSOR HISTIDINE KINASE YKOH"/>
    <property type="match status" value="1"/>
</dbReference>
<dbReference type="CDD" id="cd00082">
    <property type="entry name" value="HisKA"/>
    <property type="match status" value="1"/>
</dbReference>
<dbReference type="InterPro" id="IPR050428">
    <property type="entry name" value="TCS_sensor_his_kinase"/>
</dbReference>
<name>A0ABQ4Q1D9_9BURK</name>
<comment type="subcellular location">
    <subcellularLocation>
        <location evidence="2">Membrane</location>
        <topology evidence="2">Multi-pass membrane protein</topology>
    </subcellularLocation>
</comment>
<keyword evidence="7" id="KW-0547">Nucleotide-binding</keyword>
<sequence length="450" mass="48991">MMRSLRIRLILLLGIAIGGATLLQFTVAFNTSMKKADTLFDYHMQQMAMALRDSNFEQPDWYTSKKEEEINFDFVIQVWTDDGVRVYQSRRYRSLPEQGVLGYSTVTLDNGDWRIYSVHTDTRVIQVAQKMDSRRDRAIDVTLQSVWPIIPVSLLLLGAAWWVVTSALAPLNRIGSDLARRDARSLEPVSDAGVPKEVSLLVAELNSLLARVNGALLSQQRFVADAAHELRSPLTALKLQVQTLARARDDAARSQGISRLLGGVDRASRLVEQLLSLAREDPLAHDAGPSEVDLSACVDTAIADVSVLAASRAVRLEHAPAAPALVHGDSESLRIMCRNLLDNAVRYTPEGGVVRCTLSAAPDQVLLCVEDSGPGIPEEDRARVFDRFYRLPGTSPGGSGLGLAIVRAIADRHGADVQLGRSALGGLSVSVRLAPMPSPAEQQDAAETTE</sequence>
<keyword evidence="10" id="KW-1133">Transmembrane helix</keyword>
<comment type="catalytic activity">
    <reaction evidence="1">
        <text>ATP + protein L-histidine = ADP + protein N-phospho-L-histidine.</text>
        <dbReference type="EC" id="2.7.13.3"/>
    </reaction>
</comment>
<evidence type="ECO:0000256" key="7">
    <source>
        <dbReference type="ARBA" id="ARBA00022741"/>
    </source>
</evidence>
<dbReference type="PROSITE" id="PS50109">
    <property type="entry name" value="HIS_KIN"/>
    <property type="match status" value="1"/>
</dbReference>
<evidence type="ECO:0000256" key="11">
    <source>
        <dbReference type="ARBA" id="ARBA00023012"/>
    </source>
</evidence>